<dbReference type="Gene3D" id="1.10.10.10">
    <property type="entry name" value="Winged helix-like DNA-binding domain superfamily/Winged helix DNA-binding domain"/>
    <property type="match status" value="1"/>
</dbReference>
<dbReference type="EMBL" id="AEJC01000180">
    <property type="protein sequence ID" value="EKX66996.1"/>
    <property type="molecule type" value="Genomic_DNA"/>
</dbReference>
<evidence type="ECO:0000313" key="12">
    <source>
        <dbReference type="EMBL" id="EKX66996.1"/>
    </source>
</evidence>
<dbReference type="Proteomes" id="UP000010411">
    <property type="component" value="Unassembled WGS sequence"/>
</dbReference>
<evidence type="ECO:0000256" key="1">
    <source>
        <dbReference type="ARBA" id="ARBA00004496"/>
    </source>
</evidence>
<evidence type="ECO:0000256" key="2">
    <source>
        <dbReference type="ARBA" id="ARBA00022553"/>
    </source>
</evidence>
<dbReference type="Gene3D" id="3.40.50.2300">
    <property type="match status" value="1"/>
</dbReference>
<dbReference type="PATRIC" id="fig|698759.3.peg.2428"/>
<dbReference type="InterPro" id="IPR001867">
    <property type="entry name" value="OmpR/PhoB-type_DNA-bd"/>
</dbReference>
<comment type="subcellular location">
    <subcellularLocation>
        <location evidence="1">Cytoplasm</location>
    </subcellularLocation>
</comment>
<dbReference type="Gene3D" id="6.10.250.690">
    <property type="match status" value="1"/>
</dbReference>
<dbReference type="SUPFAM" id="SSF46894">
    <property type="entry name" value="C-terminal effector domain of the bipartite response regulators"/>
    <property type="match status" value="1"/>
</dbReference>
<evidence type="ECO:0000256" key="6">
    <source>
        <dbReference type="ARBA" id="ARBA00023163"/>
    </source>
</evidence>
<dbReference type="InterPro" id="IPR036388">
    <property type="entry name" value="WH-like_DNA-bd_sf"/>
</dbReference>
<evidence type="ECO:0000256" key="4">
    <source>
        <dbReference type="ARBA" id="ARBA00023015"/>
    </source>
</evidence>
<dbReference type="InterPro" id="IPR039420">
    <property type="entry name" value="WalR-like"/>
</dbReference>
<dbReference type="SUPFAM" id="SSF52172">
    <property type="entry name" value="CheY-like"/>
    <property type="match status" value="1"/>
</dbReference>
<name>L1L1P2_9ACTN</name>
<proteinExistence type="predicted"/>
<dbReference type="CDD" id="cd00383">
    <property type="entry name" value="trans_reg_C"/>
    <property type="match status" value="1"/>
</dbReference>
<dbReference type="CDD" id="cd17574">
    <property type="entry name" value="REC_OmpR"/>
    <property type="match status" value="1"/>
</dbReference>
<sequence length="319" mass="34190">MARLRVVLLHLLCPIPPGWLPYGRSGSRADSRHTDTPCAGAVSRARGRGERAVRSEAGAPGGGRAGAGAWQTGGVPQNVLLAEDDRAIRHALERALTLEGYEVTAVADGVEALAQAHRRQPDVLVLDVMMPGIDGLQVCRVLRAEGDRTPILMLTALVETADRIAGLDAGADDYVVKPFDVEEVFARLRALLRRTSGTGDVPSAKPVQPGSAANGAQDAGGLITAAGVRMDVQARRAWRGSRELELTRTEFDLLELLVRNAGIVLDHATIYDRIWGYDFGPGSKNLAVYVGYLRRKLDEPGAPALIHTVRGVGYALRED</sequence>
<comment type="caution">
    <text evidence="12">The sequence shown here is derived from an EMBL/GenBank/DDBJ whole genome shotgun (WGS) entry which is preliminary data.</text>
</comment>
<feature type="modified residue" description="4-aspartylphosphate" evidence="7">
    <location>
        <position position="127"/>
    </location>
</feature>
<feature type="domain" description="OmpR/PhoB-type" evidence="11">
    <location>
        <begin position="220"/>
        <end position="318"/>
    </location>
</feature>
<dbReference type="GO" id="GO:0005829">
    <property type="term" value="C:cytosol"/>
    <property type="evidence" value="ECO:0007669"/>
    <property type="project" value="TreeGrafter"/>
</dbReference>
<dbReference type="GO" id="GO:0006355">
    <property type="term" value="P:regulation of DNA-templated transcription"/>
    <property type="evidence" value="ECO:0007669"/>
    <property type="project" value="InterPro"/>
</dbReference>
<keyword evidence="13" id="KW-1185">Reference proteome</keyword>
<evidence type="ECO:0000256" key="3">
    <source>
        <dbReference type="ARBA" id="ARBA00023012"/>
    </source>
</evidence>
<evidence type="ECO:0000256" key="8">
    <source>
        <dbReference type="PROSITE-ProRule" id="PRU01091"/>
    </source>
</evidence>
<dbReference type="InterPro" id="IPR001789">
    <property type="entry name" value="Sig_transdc_resp-reg_receiver"/>
</dbReference>
<dbReference type="SMART" id="SM00448">
    <property type="entry name" value="REC"/>
    <property type="match status" value="1"/>
</dbReference>
<dbReference type="GO" id="GO:0000156">
    <property type="term" value="F:phosphorelay response regulator activity"/>
    <property type="evidence" value="ECO:0007669"/>
    <property type="project" value="TreeGrafter"/>
</dbReference>
<keyword evidence="6" id="KW-0804">Transcription</keyword>
<accession>L1L1P2</accession>
<organism evidence="12 13">
    <name type="scientific">Streptomyces ipomoeae 91-03</name>
    <dbReference type="NCBI Taxonomy" id="698759"/>
    <lineage>
        <taxon>Bacteria</taxon>
        <taxon>Bacillati</taxon>
        <taxon>Actinomycetota</taxon>
        <taxon>Actinomycetes</taxon>
        <taxon>Kitasatosporales</taxon>
        <taxon>Streptomycetaceae</taxon>
        <taxon>Streptomyces</taxon>
    </lineage>
</organism>
<evidence type="ECO:0000259" key="11">
    <source>
        <dbReference type="PROSITE" id="PS51755"/>
    </source>
</evidence>
<feature type="DNA-binding region" description="OmpR/PhoB-type" evidence="8">
    <location>
        <begin position="220"/>
        <end position="318"/>
    </location>
</feature>
<feature type="region of interest" description="Disordered" evidence="9">
    <location>
        <begin position="45"/>
        <end position="69"/>
    </location>
</feature>
<protein>
    <submittedName>
        <fullName evidence="12">Response regulator receiver domain protein</fullName>
    </submittedName>
</protein>
<dbReference type="FunFam" id="3.40.50.2300:FF:000001">
    <property type="entry name" value="DNA-binding response regulator PhoB"/>
    <property type="match status" value="1"/>
</dbReference>
<keyword evidence="2 7" id="KW-0597">Phosphoprotein</keyword>
<dbReference type="FunFam" id="1.10.10.10:FF:000005">
    <property type="entry name" value="Two-component system response regulator"/>
    <property type="match status" value="1"/>
</dbReference>
<feature type="domain" description="Response regulatory" evidence="10">
    <location>
        <begin position="78"/>
        <end position="192"/>
    </location>
</feature>
<dbReference type="InterPro" id="IPR011006">
    <property type="entry name" value="CheY-like_superfamily"/>
</dbReference>
<keyword evidence="4" id="KW-0805">Transcription regulation</keyword>
<dbReference type="PROSITE" id="PS50110">
    <property type="entry name" value="RESPONSE_REGULATORY"/>
    <property type="match status" value="1"/>
</dbReference>
<evidence type="ECO:0000259" key="10">
    <source>
        <dbReference type="PROSITE" id="PS50110"/>
    </source>
</evidence>
<dbReference type="PROSITE" id="PS51755">
    <property type="entry name" value="OMPR_PHOB"/>
    <property type="match status" value="1"/>
</dbReference>
<evidence type="ECO:0000256" key="7">
    <source>
        <dbReference type="PROSITE-ProRule" id="PRU00169"/>
    </source>
</evidence>
<gene>
    <name evidence="12" type="ORF">STRIP9103_05784</name>
</gene>
<dbReference type="GO" id="GO:0000976">
    <property type="term" value="F:transcription cis-regulatory region binding"/>
    <property type="evidence" value="ECO:0007669"/>
    <property type="project" value="TreeGrafter"/>
</dbReference>
<dbReference type="GO" id="GO:0032993">
    <property type="term" value="C:protein-DNA complex"/>
    <property type="evidence" value="ECO:0007669"/>
    <property type="project" value="TreeGrafter"/>
</dbReference>
<dbReference type="Pfam" id="PF00486">
    <property type="entry name" value="Trans_reg_C"/>
    <property type="match status" value="1"/>
</dbReference>
<dbReference type="AlphaFoldDB" id="L1L1P2"/>
<dbReference type="InterPro" id="IPR016032">
    <property type="entry name" value="Sig_transdc_resp-reg_C-effctor"/>
</dbReference>
<dbReference type="PANTHER" id="PTHR48111:SF22">
    <property type="entry name" value="REGULATOR OF RPOS"/>
    <property type="match status" value="1"/>
</dbReference>
<reference evidence="12 13" key="1">
    <citation type="submission" date="2012-11" db="EMBL/GenBank/DDBJ databases">
        <authorList>
            <person name="Huguet-Tapia J.C."/>
            <person name="Durkin A.S."/>
            <person name="Pettis G.S."/>
            <person name="Badger J.H."/>
        </authorList>
    </citation>
    <scope>NUCLEOTIDE SEQUENCE [LARGE SCALE GENOMIC DNA]</scope>
    <source>
        <strain evidence="12 13">91-03</strain>
    </source>
</reference>
<keyword evidence="5 8" id="KW-0238">DNA-binding</keyword>
<dbReference type="Pfam" id="PF00072">
    <property type="entry name" value="Response_reg"/>
    <property type="match status" value="1"/>
</dbReference>
<keyword evidence="3" id="KW-0902">Two-component regulatory system</keyword>
<evidence type="ECO:0000256" key="9">
    <source>
        <dbReference type="SAM" id="MobiDB-lite"/>
    </source>
</evidence>
<evidence type="ECO:0000256" key="5">
    <source>
        <dbReference type="ARBA" id="ARBA00023125"/>
    </source>
</evidence>
<evidence type="ECO:0000313" key="13">
    <source>
        <dbReference type="Proteomes" id="UP000010411"/>
    </source>
</evidence>
<dbReference type="PANTHER" id="PTHR48111">
    <property type="entry name" value="REGULATOR OF RPOS"/>
    <property type="match status" value="1"/>
</dbReference>
<dbReference type="SMART" id="SM00862">
    <property type="entry name" value="Trans_reg_C"/>
    <property type="match status" value="1"/>
</dbReference>